<dbReference type="EMBL" id="CAEZXR010000237">
    <property type="protein sequence ID" value="CAB4719234.1"/>
    <property type="molecule type" value="Genomic_DNA"/>
</dbReference>
<dbReference type="PANTHER" id="PTHR36115:SF6">
    <property type="entry name" value="PROLINE-RICH ANTIGEN HOMOLOG"/>
    <property type="match status" value="1"/>
</dbReference>
<keyword evidence="2" id="KW-1003">Cell membrane</keyword>
<feature type="compositionally biased region" description="Pro residues" evidence="6">
    <location>
        <begin position="186"/>
        <end position="234"/>
    </location>
</feature>
<dbReference type="SUPFAM" id="SSF49879">
    <property type="entry name" value="SMAD/FHA domain"/>
    <property type="match status" value="1"/>
</dbReference>
<keyword evidence="4 7" id="KW-1133">Transmembrane helix</keyword>
<reference evidence="9" key="1">
    <citation type="submission" date="2020-05" db="EMBL/GenBank/DDBJ databases">
        <authorList>
            <person name="Chiriac C."/>
            <person name="Salcher M."/>
            <person name="Ghai R."/>
            <person name="Kavagutti S V."/>
        </authorList>
    </citation>
    <scope>NUCLEOTIDE SEQUENCE</scope>
</reference>
<evidence type="ECO:0000259" key="8">
    <source>
        <dbReference type="PROSITE" id="PS50006"/>
    </source>
</evidence>
<accession>A0A6J6RIX1</accession>
<evidence type="ECO:0000256" key="5">
    <source>
        <dbReference type="ARBA" id="ARBA00023136"/>
    </source>
</evidence>
<dbReference type="InterPro" id="IPR008984">
    <property type="entry name" value="SMAD_FHA_dom_sf"/>
</dbReference>
<evidence type="ECO:0000256" key="1">
    <source>
        <dbReference type="ARBA" id="ARBA00004651"/>
    </source>
</evidence>
<protein>
    <submittedName>
        <fullName evidence="9">Unannotated protein</fullName>
    </submittedName>
</protein>
<dbReference type="InterPro" id="IPR051791">
    <property type="entry name" value="Pra-immunoreactive"/>
</dbReference>
<feature type="transmembrane region" description="Helical" evidence="7">
    <location>
        <begin position="53"/>
        <end position="79"/>
    </location>
</feature>
<evidence type="ECO:0000256" key="7">
    <source>
        <dbReference type="SAM" id="Phobius"/>
    </source>
</evidence>
<feature type="transmembrane region" description="Helical" evidence="7">
    <location>
        <begin position="99"/>
        <end position="129"/>
    </location>
</feature>
<dbReference type="GO" id="GO:0005886">
    <property type="term" value="C:plasma membrane"/>
    <property type="evidence" value="ECO:0007669"/>
    <property type="project" value="UniProtKB-SubCell"/>
</dbReference>
<feature type="domain" description="FHA" evidence="8">
    <location>
        <begin position="264"/>
        <end position="319"/>
    </location>
</feature>
<gene>
    <name evidence="9" type="ORF">UFOPK2579_01868</name>
</gene>
<comment type="subcellular location">
    <subcellularLocation>
        <location evidence="1">Cell membrane</location>
        <topology evidence="1">Multi-pass membrane protein</topology>
    </subcellularLocation>
</comment>
<proteinExistence type="predicted"/>
<dbReference type="Gene3D" id="2.60.200.20">
    <property type="match status" value="1"/>
</dbReference>
<dbReference type="InterPro" id="IPR000253">
    <property type="entry name" value="FHA_dom"/>
</dbReference>
<name>A0A6J6RIX1_9ZZZZ</name>
<evidence type="ECO:0000256" key="6">
    <source>
        <dbReference type="SAM" id="MobiDB-lite"/>
    </source>
</evidence>
<evidence type="ECO:0000256" key="2">
    <source>
        <dbReference type="ARBA" id="ARBA00022475"/>
    </source>
</evidence>
<dbReference type="Pfam" id="PF06271">
    <property type="entry name" value="RDD"/>
    <property type="match status" value="1"/>
</dbReference>
<dbReference type="CDD" id="cd00060">
    <property type="entry name" value="FHA"/>
    <property type="match status" value="1"/>
</dbReference>
<dbReference type="AlphaFoldDB" id="A0A6J6RIX1"/>
<keyword evidence="5 7" id="KW-0472">Membrane</keyword>
<dbReference type="Pfam" id="PF00498">
    <property type="entry name" value="FHA"/>
    <property type="match status" value="1"/>
</dbReference>
<evidence type="ECO:0000313" key="9">
    <source>
        <dbReference type="EMBL" id="CAB4719234.1"/>
    </source>
</evidence>
<feature type="transmembrane region" description="Helical" evidence="7">
    <location>
        <begin position="29"/>
        <end position="46"/>
    </location>
</feature>
<sequence>MSAVLEAPAPAGAAAEFDRRFYACAVDRLVAWGLYAVAGAIVWRTLIDQGRVLAGVGAIALVVAAVSLISAVVLGITGITPGKALTGLRVVDDRTGEPIGVVAAILRGLVLGVAGLPTFGLGLATLAWTAMLDPGRRRRAWHDHLAHAVVVDVRPVQEVELAPQVRPRGIVNLTALRLVPASRAPAPVPARPVPPRLPPSAPPTTPALPIPAPPIPTPAAAPSPAAPTVPPAPAPRHAAATTADGARWRVAFDSGEAFVVEGLALVGRSPEARPGEPVRHLVPLSSDDMSVSKTHAQFQVVPDGDLVVMDRGSTNGSLLVRQGSIRELAAGRPVTLRDGDVVRFGDRSMTVSHQP</sequence>
<evidence type="ECO:0000256" key="3">
    <source>
        <dbReference type="ARBA" id="ARBA00022692"/>
    </source>
</evidence>
<organism evidence="9">
    <name type="scientific">freshwater metagenome</name>
    <dbReference type="NCBI Taxonomy" id="449393"/>
    <lineage>
        <taxon>unclassified sequences</taxon>
        <taxon>metagenomes</taxon>
        <taxon>ecological metagenomes</taxon>
    </lineage>
</organism>
<feature type="region of interest" description="Disordered" evidence="6">
    <location>
        <begin position="184"/>
        <end position="241"/>
    </location>
</feature>
<dbReference type="PANTHER" id="PTHR36115">
    <property type="entry name" value="PROLINE-RICH ANTIGEN HOMOLOG-RELATED"/>
    <property type="match status" value="1"/>
</dbReference>
<keyword evidence="3 7" id="KW-0812">Transmembrane</keyword>
<dbReference type="InterPro" id="IPR010432">
    <property type="entry name" value="RDD"/>
</dbReference>
<evidence type="ECO:0000256" key="4">
    <source>
        <dbReference type="ARBA" id="ARBA00022989"/>
    </source>
</evidence>
<dbReference type="PROSITE" id="PS50006">
    <property type="entry name" value="FHA_DOMAIN"/>
    <property type="match status" value="1"/>
</dbReference>